<dbReference type="InterPro" id="IPR023214">
    <property type="entry name" value="HAD_sf"/>
</dbReference>
<organism evidence="1 2">
    <name type="scientific">Romboutsia faecis</name>
    <dbReference type="NCBI Taxonomy" id="2764597"/>
    <lineage>
        <taxon>Bacteria</taxon>
        <taxon>Bacillati</taxon>
        <taxon>Bacillota</taxon>
        <taxon>Clostridia</taxon>
        <taxon>Peptostreptococcales</taxon>
        <taxon>Peptostreptococcaceae</taxon>
        <taxon>Romboutsia</taxon>
    </lineage>
</organism>
<name>A0ABR7JP05_9FIRM</name>
<dbReference type="PANTHER" id="PTHR10000">
    <property type="entry name" value="PHOSPHOSERINE PHOSPHATASE"/>
    <property type="match status" value="1"/>
</dbReference>
<dbReference type="Gene3D" id="3.30.1240.10">
    <property type="match status" value="1"/>
</dbReference>
<evidence type="ECO:0000313" key="1">
    <source>
        <dbReference type="EMBL" id="MBC5996661.1"/>
    </source>
</evidence>
<dbReference type="Proteomes" id="UP000609849">
    <property type="component" value="Unassembled WGS sequence"/>
</dbReference>
<dbReference type="NCBIfam" id="TIGR00099">
    <property type="entry name" value="Cof-subfamily"/>
    <property type="match status" value="1"/>
</dbReference>
<dbReference type="Gene3D" id="3.40.50.1000">
    <property type="entry name" value="HAD superfamily/HAD-like"/>
    <property type="match status" value="1"/>
</dbReference>
<dbReference type="Pfam" id="PF08282">
    <property type="entry name" value="Hydrolase_3"/>
    <property type="match status" value="1"/>
</dbReference>
<gene>
    <name evidence="1" type="ORF">H8923_07805</name>
</gene>
<dbReference type="RefSeq" id="WP_153926203.1">
    <property type="nucleotide sequence ID" value="NZ_JACRWE010000003.1"/>
</dbReference>
<proteinExistence type="predicted"/>
<evidence type="ECO:0000313" key="2">
    <source>
        <dbReference type="Proteomes" id="UP000609849"/>
    </source>
</evidence>
<keyword evidence="2" id="KW-1185">Reference proteome</keyword>
<dbReference type="EMBL" id="JACRWE010000003">
    <property type="protein sequence ID" value="MBC5996661.1"/>
    <property type="molecule type" value="Genomic_DNA"/>
</dbReference>
<dbReference type="SUPFAM" id="SSF56784">
    <property type="entry name" value="HAD-like"/>
    <property type="match status" value="1"/>
</dbReference>
<dbReference type="SFLD" id="SFLDG01140">
    <property type="entry name" value="C2.B:_Phosphomannomutase_and_P"/>
    <property type="match status" value="1"/>
</dbReference>
<comment type="caution">
    <text evidence="1">The sequence shown here is derived from an EMBL/GenBank/DDBJ whole genome shotgun (WGS) entry which is preliminary data.</text>
</comment>
<dbReference type="SFLD" id="SFLDG01144">
    <property type="entry name" value="C2.B.4:_PGP_Like"/>
    <property type="match status" value="1"/>
</dbReference>
<protein>
    <submittedName>
        <fullName evidence="1">HAD family phosphatase</fullName>
    </submittedName>
</protein>
<dbReference type="NCBIfam" id="TIGR01484">
    <property type="entry name" value="HAD-SF-IIB"/>
    <property type="match status" value="1"/>
</dbReference>
<dbReference type="PANTHER" id="PTHR10000:SF8">
    <property type="entry name" value="HAD SUPERFAMILY HYDROLASE-LIKE, TYPE 3"/>
    <property type="match status" value="1"/>
</dbReference>
<dbReference type="InterPro" id="IPR000150">
    <property type="entry name" value="Cof"/>
</dbReference>
<dbReference type="CDD" id="cd07518">
    <property type="entry name" value="HAD_YbiV-Like"/>
    <property type="match status" value="1"/>
</dbReference>
<dbReference type="InterPro" id="IPR036412">
    <property type="entry name" value="HAD-like_sf"/>
</dbReference>
<dbReference type="InterPro" id="IPR006379">
    <property type="entry name" value="HAD-SF_hydro_IIB"/>
</dbReference>
<accession>A0ABR7JP05</accession>
<dbReference type="SFLD" id="SFLDS00003">
    <property type="entry name" value="Haloacid_Dehalogenase"/>
    <property type="match status" value="1"/>
</dbReference>
<reference evidence="1 2" key="1">
    <citation type="submission" date="2020-08" db="EMBL/GenBank/DDBJ databases">
        <authorList>
            <person name="Liu C."/>
            <person name="Sun Q."/>
        </authorList>
    </citation>
    <scope>NUCLEOTIDE SEQUENCE [LARGE SCALE GENOMIC DNA]</scope>
    <source>
        <strain evidence="1 2">NSJ-18</strain>
    </source>
</reference>
<sequence>MIKLIATDMDGTLLDSNKNINPEFNKILNTLKEKEIIFAAISGRDLISLKHAFKDIKEDIIFASNNGNFIVYKDKVLFENYIEKEELNCILPTIRKNAKHFTIYCTKDGVYSESLFPLIAGLKFGLKVKFVKDITRINSNIIKISTFGKQKMINRSLNDLKPFEDRFMITPSGSTCFDICKVGGHKGQGIKILQDLYNIKFEETMVFGDHMNDIEMMDFAYFSHAMENAEKEVKERARFIAKTNDENGVIEAIKKHVLENYSYSYN</sequence>